<name>A0A075HNW5_9ARCH</name>
<dbReference type="AlphaFoldDB" id="A0A075HNW5"/>
<dbReference type="InterPro" id="IPR053709">
    <property type="entry name" value="eRP_eS24_sf"/>
</dbReference>
<dbReference type="Gene3D" id="3.30.70.3370">
    <property type="match status" value="1"/>
</dbReference>
<accession>A0A075HNW5</accession>
<proteinExistence type="predicted"/>
<dbReference type="EMBL" id="KF901033">
    <property type="protein sequence ID" value="AIF15653.1"/>
    <property type="molecule type" value="Genomic_DNA"/>
</dbReference>
<keyword evidence="2" id="KW-0687">Ribonucleoprotein</keyword>
<dbReference type="GO" id="GO:0005840">
    <property type="term" value="C:ribosome"/>
    <property type="evidence" value="ECO:0007669"/>
    <property type="project" value="UniProtKB-KW"/>
</dbReference>
<evidence type="ECO:0000256" key="3">
    <source>
        <dbReference type="ARBA" id="ARBA00035358"/>
    </source>
</evidence>
<dbReference type="InterPro" id="IPR001976">
    <property type="entry name" value="Ribosomal_eS24"/>
</dbReference>
<evidence type="ECO:0000256" key="1">
    <source>
        <dbReference type="ARBA" id="ARBA00022980"/>
    </source>
</evidence>
<dbReference type="GO" id="GO:1990904">
    <property type="term" value="C:ribonucleoprotein complex"/>
    <property type="evidence" value="ECO:0007669"/>
    <property type="project" value="UniProtKB-KW"/>
</dbReference>
<dbReference type="Pfam" id="PF01282">
    <property type="entry name" value="Ribosomal_S24e"/>
    <property type="match status" value="1"/>
</dbReference>
<dbReference type="SUPFAM" id="SSF54189">
    <property type="entry name" value="Ribosomal proteins S24e, L23 and L15e"/>
    <property type="match status" value="1"/>
</dbReference>
<reference evidence="5" key="1">
    <citation type="journal article" date="2014" name="Genome Biol. Evol.">
        <title>Pangenome evidence for extensive interdomain horizontal transfer affecting lineage core and shell genes in uncultured planktonic thaumarchaeota and euryarchaeota.</title>
        <authorList>
            <person name="Deschamps P."/>
            <person name="Zivanovic Y."/>
            <person name="Moreira D."/>
            <person name="Rodriguez-Valera F."/>
            <person name="Lopez-Garcia P."/>
        </authorList>
    </citation>
    <scope>NUCLEOTIDE SEQUENCE</scope>
</reference>
<organism evidence="5">
    <name type="scientific">uncultured marine thaumarchaeote KM3_70_F07</name>
    <dbReference type="NCBI Taxonomy" id="1456256"/>
    <lineage>
        <taxon>Archaea</taxon>
        <taxon>Nitrososphaerota</taxon>
        <taxon>environmental samples</taxon>
    </lineage>
</organism>
<feature type="region of interest" description="Disordered" evidence="4">
    <location>
        <begin position="86"/>
        <end position="164"/>
    </location>
</feature>
<dbReference type="GO" id="GO:0006412">
    <property type="term" value="P:translation"/>
    <property type="evidence" value="ECO:0007669"/>
    <property type="project" value="InterPro"/>
</dbReference>
<dbReference type="InterPro" id="IPR012678">
    <property type="entry name" value="Ribosomal_uL23/eL15/eS24_sf"/>
</dbReference>
<evidence type="ECO:0000256" key="2">
    <source>
        <dbReference type="ARBA" id="ARBA00023274"/>
    </source>
</evidence>
<evidence type="ECO:0000313" key="5">
    <source>
        <dbReference type="EMBL" id="AIF15653.1"/>
    </source>
</evidence>
<keyword evidence="1" id="KW-0689">Ribosomal protein</keyword>
<protein>
    <recommendedName>
        <fullName evidence="3">30S ribosomal protein S24e</fullName>
    </recommendedName>
</protein>
<sequence>MIETLSDEKNSFLSRREIICDFKGLGGKLKKLEAVEMITKEFKLAGKIVIPMKLQNHTGQPKITGIFYVYDDEKLAREHVSPIIFDRLDKAKSPKEEKKDEKAADAEPAKADAEPAKADAEPAKADAEPAKADAEPAKADAEPAKADAPVDKPDTKTKDKSEYN</sequence>
<evidence type="ECO:0000256" key="4">
    <source>
        <dbReference type="SAM" id="MobiDB-lite"/>
    </source>
</evidence>
<dbReference type="GO" id="GO:0003735">
    <property type="term" value="F:structural constituent of ribosome"/>
    <property type="evidence" value="ECO:0007669"/>
    <property type="project" value="InterPro"/>
</dbReference>